<sequence>MNIFMLESNVSDFPSFIESYPPGQRSIIGRAMAQRWKPFDDSYQPVVLQLRASDDGKRNFQFDVSGALAPFFVFSEKTVSVLGDTLTENGQFLSVVTASKRKKFVGYYPTNSIKDSLDLNLSRYRTGENGLIVEVPVLIEHNISDRDIFVIEEDISRVFVTERFKDKVEECGLLAFDFSTEVKVV</sequence>
<reference evidence="1 2" key="1">
    <citation type="journal article" date="2011" name="J. Bacteriol.">
        <title>Complete genome sequence of Burkholderia gladioli BSR3.</title>
        <authorList>
            <person name="Seo Y.S."/>
            <person name="Lim J."/>
            <person name="Choi B.S."/>
            <person name="Kim H."/>
            <person name="Goo E."/>
            <person name="Lee B."/>
            <person name="Lim J.S."/>
            <person name="Choi I.Y."/>
            <person name="Moon J.S."/>
            <person name="Kim J."/>
            <person name="Hwang I."/>
        </authorList>
    </citation>
    <scope>NUCLEOTIDE SEQUENCE [LARGE SCALE GENOMIC DNA]</scope>
    <source>
        <strain evidence="1 2">BSR3</strain>
        <plasmid evidence="1">bgla_4p</plasmid>
    </source>
</reference>
<dbReference type="Proteomes" id="UP000008316">
    <property type="component" value="Plasmid bgla_4p"/>
</dbReference>
<dbReference type="KEGG" id="bgd:bgla_4p2290"/>
<evidence type="ECO:0000313" key="1">
    <source>
        <dbReference type="EMBL" id="AEA65991.1"/>
    </source>
</evidence>
<accession>F2LSX1</accession>
<gene>
    <name evidence="1" type="ordered locus">bgla_4p2290</name>
</gene>
<dbReference type="AlphaFoldDB" id="F2LSX1"/>
<proteinExistence type="predicted"/>
<name>F2LSX1_BURGS</name>
<organism evidence="1 2">
    <name type="scientific">Burkholderia gladioli (strain BSR3)</name>
    <dbReference type="NCBI Taxonomy" id="999541"/>
    <lineage>
        <taxon>Bacteria</taxon>
        <taxon>Pseudomonadati</taxon>
        <taxon>Pseudomonadota</taxon>
        <taxon>Betaproteobacteria</taxon>
        <taxon>Burkholderiales</taxon>
        <taxon>Burkholderiaceae</taxon>
        <taxon>Burkholderia</taxon>
    </lineage>
</organism>
<protein>
    <submittedName>
        <fullName evidence="1">Uncharacterized protein</fullName>
    </submittedName>
</protein>
<keyword evidence="1" id="KW-0614">Plasmid</keyword>
<evidence type="ECO:0000313" key="2">
    <source>
        <dbReference type="Proteomes" id="UP000008316"/>
    </source>
</evidence>
<geneLocation type="plasmid" evidence="1 2">
    <name>bgla_4p</name>
</geneLocation>
<keyword evidence="2" id="KW-1185">Reference proteome</keyword>
<dbReference type="HOGENOM" id="CLU_122846_0_0_4"/>
<dbReference type="EMBL" id="CP002604">
    <property type="protein sequence ID" value="AEA65991.1"/>
    <property type="molecule type" value="Genomic_DNA"/>
</dbReference>